<feature type="domain" description="VWFD" evidence="9">
    <location>
        <begin position="1"/>
        <end position="179"/>
    </location>
</feature>
<dbReference type="Proteomes" id="UP000265160">
    <property type="component" value="LG13"/>
</dbReference>
<dbReference type="PANTHER" id="PTHR13802">
    <property type="entry name" value="MUCIN 4-RELATED"/>
    <property type="match status" value="1"/>
</dbReference>
<evidence type="ECO:0000256" key="4">
    <source>
        <dbReference type="ARBA" id="ARBA00022989"/>
    </source>
</evidence>
<reference evidence="10 11" key="1">
    <citation type="journal article" date="2014" name="Nature">
        <title>The genomic substrate for adaptive radiation in African cichlid fish.</title>
        <authorList>
            <person name="Brawand D."/>
            <person name="Wagner C.E."/>
            <person name="Li Y.I."/>
            <person name="Malinsky M."/>
            <person name="Keller I."/>
            <person name="Fan S."/>
            <person name="Simakov O."/>
            <person name="Ng A.Y."/>
            <person name="Lim Z.W."/>
            <person name="Bezault E."/>
            <person name="Turner-Maier J."/>
            <person name="Johnson J."/>
            <person name="Alcazar R."/>
            <person name="Noh H.J."/>
            <person name="Russell P."/>
            <person name="Aken B."/>
            <person name="Alfoldi J."/>
            <person name="Amemiya C."/>
            <person name="Azzouzi N."/>
            <person name="Baroiller J.F."/>
            <person name="Barloy-Hubler F."/>
            <person name="Berlin A."/>
            <person name="Bloomquist R."/>
            <person name="Carleton K.L."/>
            <person name="Conte M.A."/>
            <person name="D'Cotta H."/>
            <person name="Eshel O."/>
            <person name="Gaffney L."/>
            <person name="Galibert F."/>
            <person name="Gante H.F."/>
            <person name="Gnerre S."/>
            <person name="Greuter L."/>
            <person name="Guyon R."/>
            <person name="Haddad N.S."/>
            <person name="Haerty W."/>
            <person name="Harris R.M."/>
            <person name="Hofmann H.A."/>
            <person name="Hourlier T."/>
            <person name="Hulata G."/>
            <person name="Jaffe D.B."/>
            <person name="Lara M."/>
            <person name="Lee A.P."/>
            <person name="MacCallum I."/>
            <person name="Mwaiko S."/>
            <person name="Nikaido M."/>
            <person name="Nishihara H."/>
            <person name="Ozouf-Costaz C."/>
            <person name="Penman D.J."/>
            <person name="Przybylski D."/>
            <person name="Rakotomanga M."/>
            <person name="Renn S.C.P."/>
            <person name="Ribeiro F.J."/>
            <person name="Ron M."/>
            <person name="Salzburger W."/>
            <person name="Sanchez-Pulido L."/>
            <person name="Santos M.E."/>
            <person name="Searle S."/>
            <person name="Sharpe T."/>
            <person name="Swofford R."/>
            <person name="Tan F.J."/>
            <person name="Williams L."/>
            <person name="Young S."/>
            <person name="Yin S."/>
            <person name="Okada N."/>
            <person name="Kocher T.D."/>
            <person name="Miska E.A."/>
            <person name="Lander E.S."/>
            <person name="Venkatesh B."/>
            <person name="Fernald R.D."/>
            <person name="Meyer A."/>
            <person name="Ponting C.P."/>
            <person name="Streelman J.T."/>
            <person name="Lindblad-Toh K."/>
            <person name="Seehausen O."/>
            <person name="Di Palma F."/>
        </authorList>
    </citation>
    <scope>NUCLEOTIDE SEQUENCE</scope>
</reference>
<evidence type="ECO:0000256" key="2">
    <source>
        <dbReference type="ARBA" id="ARBA00022536"/>
    </source>
</evidence>
<evidence type="ECO:0000259" key="8">
    <source>
        <dbReference type="PROSITE" id="PS50026"/>
    </source>
</evidence>
<protein>
    <submittedName>
        <fullName evidence="10">Si:ch73-105b23.6</fullName>
    </submittedName>
</protein>
<dbReference type="Ensembl" id="ENSMZET00005025008.1">
    <property type="protein sequence ID" value="ENSMZEP00005024215.1"/>
    <property type="gene ID" value="ENSMZEG00005018104.1"/>
</dbReference>
<dbReference type="GO" id="GO:0016020">
    <property type="term" value="C:membrane"/>
    <property type="evidence" value="ECO:0007669"/>
    <property type="project" value="UniProtKB-SubCell"/>
</dbReference>
<reference evidence="10" key="2">
    <citation type="submission" date="2025-08" db="UniProtKB">
        <authorList>
            <consortium name="Ensembl"/>
        </authorList>
    </citation>
    <scope>IDENTIFICATION</scope>
</reference>
<evidence type="ECO:0000313" key="11">
    <source>
        <dbReference type="Proteomes" id="UP000265160"/>
    </source>
</evidence>
<dbReference type="Pfam" id="PF05345">
    <property type="entry name" value="He_PIG"/>
    <property type="match status" value="1"/>
</dbReference>
<evidence type="ECO:0000256" key="6">
    <source>
        <dbReference type="ARBA" id="ARBA00023157"/>
    </source>
</evidence>
<dbReference type="GO" id="GO:0005176">
    <property type="term" value="F:ErbB-2 class receptor binding"/>
    <property type="evidence" value="ECO:0007669"/>
    <property type="project" value="TreeGrafter"/>
</dbReference>
<dbReference type="InterPro" id="IPR024731">
    <property type="entry name" value="NELL2-like_EGF"/>
</dbReference>
<dbReference type="PROSITE" id="PS01186">
    <property type="entry name" value="EGF_2"/>
    <property type="match status" value="2"/>
</dbReference>
<dbReference type="Gene3D" id="2.10.25.10">
    <property type="entry name" value="Laminin"/>
    <property type="match status" value="2"/>
</dbReference>
<proteinExistence type="predicted"/>
<evidence type="ECO:0000256" key="3">
    <source>
        <dbReference type="ARBA" id="ARBA00022692"/>
    </source>
</evidence>
<dbReference type="Pfam" id="PF00094">
    <property type="entry name" value="VWD"/>
    <property type="match status" value="1"/>
</dbReference>
<evidence type="ECO:0000256" key="5">
    <source>
        <dbReference type="ARBA" id="ARBA00023136"/>
    </source>
</evidence>
<organism evidence="10 11">
    <name type="scientific">Maylandia zebra</name>
    <name type="common">zebra mbuna</name>
    <dbReference type="NCBI Taxonomy" id="106582"/>
    <lineage>
        <taxon>Eukaryota</taxon>
        <taxon>Metazoa</taxon>
        <taxon>Chordata</taxon>
        <taxon>Craniata</taxon>
        <taxon>Vertebrata</taxon>
        <taxon>Euteleostomi</taxon>
        <taxon>Actinopterygii</taxon>
        <taxon>Neopterygii</taxon>
        <taxon>Teleostei</taxon>
        <taxon>Neoteleostei</taxon>
        <taxon>Acanthomorphata</taxon>
        <taxon>Ovalentaria</taxon>
        <taxon>Cichlomorphae</taxon>
        <taxon>Cichliformes</taxon>
        <taxon>Cichlidae</taxon>
        <taxon>African cichlids</taxon>
        <taxon>Pseudocrenilabrinae</taxon>
        <taxon>Haplochromini</taxon>
        <taxon>Maylandia</taxon>
        <taxon>Maylandia zebra complex</taxon>
    </lineage>
</organism>
<dbReference type="PROSITE" id="PS50026">
    <property type="entry name" value="EGF_3"/>
    <property type="match status" value="2"/>
</dbReference>
<dbReference type="Pfam" id="PF12947">
    <property type="entry name" value="EGF_3"/>
    <property type="match status" value="1"/>
</dbReference>
<name>A0A3P9CPE3_9CICH</name>
<dbReference type="GeneTree" id="ENSGT00730000110943"/>
<reference evidence="10" key="3">
    <citation type="submission" date="2025-09" db="UniProtKB">
        <authorList>
            <consortium name="Ensembl"/>
        </authorList>
    </citation>
    <scope>IDENTIFICATION</scope>
</reference>
<dbReference type="PANTHER" id="PTHR13802:SF52">
    <property type="entry name" value="MUCIN-4"/>
    <property type="match status" value="1"/>
</dbReference>
<feature type="disulfide bond" evidence="7">
    <location>
        <begin position="361"/>
        <end position="370"/>
    </location>
</feature>
<evidence type="ECO:0000313" key="10">
    <source>
        <dbReference type="Ensembl" id="ENSMZEP00005024215.1"/>
    </source>
</evidence>
<keyword evidence="6 7" id="KW-1015">Disulfide bond</keyword>
<dbReference type="InterPro" id="IPR000742">
    <property type="entry name" value="EGF"/>
</dbReference>
<dbReference type="InterPro" id="IPR001846">
    <property type="entry name" value="VWF_type-D"/>
</dbReference>
<feature type="domain" description="EGF-like" evidence="8">
    <location>
        <begin position="328"/>
        <end position="371"/>
    </location>
</feature>
<evidence type="ECO:0000256" key="7">
    <source>
        <dbReference type="PROSITE-ProRule" id="PRU00076"/>
    </source>
</evidence>
<evidence type="ECO:0000256" key="1">
    <source>
        <dbReference type="ARBA" id="ARBA00004370"/>
    </source>
</evidence>
<dbReference type="CDD" id="cd00054">
    <property type="entry name" value="EGF_CA"/>
    <property type="match status" value="1"/>
</dbReference>
<dbReference type="InterPro" id="IPR013783">
    <property type="entry name" value="Ig-like_fold"/>
</dbReference>
<dbReference type="AlphaFoldDB" id="A0A3P9CPE3"/>
<sequence length="623" mass="69489">MVYGSLHFITFDGRTYSFKALGEFVILRLSSATGSNIFTLQGQIDRLHPDANRITEVPAVVRMAAFYQGIGKLVHASKNNFAVRCTELQRCAAVYANGLQVVVWRSGGSNQLCALVEVPETFFNRTVGLMGLWSANPSDDFLMSDGKAIRSTDVSTPAEEQLHLFGLSAVPGPESLLSSLTPMNSLVVTPTENLLKSISPAEIEELTRTCKSSMQCVHDTLAAGVPELGQETLKAETEFKNLALIKNMPPIVTQPTVIRSQVKSQVSVQIIAEDANRDNITYSLLLPRPPQASINSNGYLTWTPLSTQPVQLSIKVSDKLGSSLFTPILRVCNCLNGGTCQYDSITENHLQGKFQVVGCLCPTGFSGKFCENTTDLCRGEPCFRGVQCRSESGQFTCGECPDNTFANGKKGYKCFESMCIPPFPFPCHKYAYCNSTKQSYTCTCMEGFNGDGHNCTEDECEEIQNCQNAKYECKNKLGTYECICRYKNSKDDKGCYNMFNVSVTWKKNAAGGIQQLNEMLTRGFTNKYYNITEINQGFTPDVLEYRIKVSSDTPHWYITDYLTRISSHYGIHAIEVNIPHLYPNYIPEQYNPPPFNYSDPALQYITHCSPRILDNYVPRQRHR</sequence>
<keyword evidence="2 7" id="KW-0245">EGF-like domain</keyword>
<dbReference type="CDD" id="cd00053">
    <property type="entry name" value="EGF"/>
    <property type="match status" value="1"/>
</dbReference>
<dbReference type="PROSITE" id="PS00022">
    <property type="entry name" value="EGF_1"/>
    <property type="match status" value="1"/>
</dbReference>
<evidence type="ECO:0000259" key="9">
    <source>
        <dbReference type="PROSITE" id="PS51233"/>
    </source>
</evidence>
<keyword evidence="5" id="KW-0472">Membrane</keyword>
<keyword evidence="3" id="KW-0812">Transmembrane</keyword>
<keyword evidence="4" id="KW-1133">Transmembrane helix</keyword>
<accession>A0A3P9CPE3</accession>
<dbReference type="InterPro" id="IPR051495">
    <property type="entry name" value="Epithelial_Barrier/Signaling"/>
</dbReference>
<dbReference type="Gene3D" id="2.60.40.10">
    <property type="entry name" value="Immunoglobulins"/>
    <property type="match status" value="1"/>
</dbReference>
<comment type="subcellular location">
    <subcellularLocation>
        <location evidence="1">Membrane</location>
    </subcellularLocation>
</comment>
<dbReference type="SMART" id="SM00181">
    <property type="entry name" value="EGF"/>
    <property type="match status" value="4"/>
</dbReference>
<dbReference type="PROSITE" id="PS51233">
    <property type="entry name" value="VWFD"/>
    <property type="match status" value="1"/>
</dbReference>
<dbReference type="InterPro" id="IPR056619">
    <property type="entry name" value="C8-3_MUC4"/>
</dbReference>
<feature type="domain" description="EGF-like" evidence="8">
    <location>
        <begin position="415"/>
        <end position="456"/>
    </location>
</feature>
<dbReference type="STRING" id="106582.ENSMZEP00005024215"/>
<keyword evidence="11" id="KW-1185">Reference proteome</keyword>
<comment type="caution">
    <text evidence="7">Lacks conserved residue(s) required for the propagation of feature annotation.</text>
</comment>
<dbReference type="GO" id="GO:0003181">
    <property type="term" value="P:atrioventricular valve morphogenesis"/>
    <property type="evidence" value="ECO:0007669"/>
    <property type="project" value="Ensembl"/>
</dbReference>
<dbReference type="Pfam" id="PF23263">
    <property type="entry name" value="C8-3_MUC4"/>
    <property type="match status" value="1"/>
</dbReference>